<protein>
    <submittedName>
        <fullName evidence="2">Polysaccharide deacetylase family protein</fullName>
    </submittedName>
</protein>
<dbReference type="InterPro" id="IPR050248">
    <property type="entry name" value="Polysacc_deacetylase_ArnD"/>
</dbReference>
<accession>A0ABT1LLG4</accession>
<sequence length="236" mass="24723">MTEFGGRLPAEWGLTVTGVVTRSPDSQTVLTLDACGGPGGSGVDQELIATLRRLNIPATLFMNARWIQANRQLAAELGHDPLFELANHGQAHRPLSVTGKSAYGIAGTGSVADAYDELTGCMDVLRELTGRQPQFFRPGTAYFDEVSAAMTRRLGMLPVNFSVNADAGATLSPEAVGSALATARPGDIVIAHFNKPGSGTAAGFRQELPRLQGAGTTFARLGDVLPCALTPVGRCD</sequence>
<dbReference type="RefSeq" id="WP_254748435.1">
    <property type="nucleotide sequence ID" value="NZ_JANCLV010000003.1"/>
</dbReference>
<dbReference type="Pfam" id="PF01522">
    <property type="entry name" value="Polysacc_deac_1"/>
    <property type="match status" value="1"/>
</dbReference>
<dbReference type="InterPro" id="IPR002509">
    <property type="entry name" value="NODB_dom"/>
</dbReference>
<name>A0ABT1LLG4_9MICC</name>
<gene>
    <name evidence="2" type="ORF">NFC73_05925</name>
</gene>
<organism evidence="2 3">
    <name type="scientific">Pseudarthrobacter humi</name>
    <dbReference type="NCBI Taxonomy" id="2952523"/>
    <lineage>
        <taxon>Bacteria</taxon>
        <taxon>Bacillati</taxon>
        <taxon>Actinomycetota</taxon>
        <taxon>Actinomycetes</taxon>
        <taxon>Micrococcales</taxon>
        <taxon>Micrococcaceae</taxon>
        <taxon>Pseudarthrobacter</taxon>
    </lineage>
</organism>
<dbReference type="PANTHER" id="PTHR10587:SF134">
    <property type="entry name" value="SECRETED PROTEIN"/>
    <property type="match status" value="1"/>
</dbReference>
<dbReference type="Proteomes" id="UP001524318">
    <property type="component" value="Unassembled WGS sequence"/>
</dbReference>
<dbReference type="InterPro" id="IPR011330">
    <property type="entry name" value="Glyco_hydro/deAcase_b/a-brl"/>
</dbReference>
<proteinExistence type="predicted"/>
<keyword evidence="3" id="KW-1185">Reference proteome</keyword>
<evidence type="ECO:0000313" key="2">
    <source>
        <dbReference type="EMBL" id="MCP8999277.1"/>
    </source>
</evidence>
<reference evidence="2 3" key="1">
    <citation type="submission" date="2022-06" db="EMBL/GenBank/DDBJ databases">
        <title>Pseudarthrobacter sp. strain RMG13 Genome sequencing and assembly.</title>
        <authorList>
            <person name="Kim I."/>
        </authorList>
    </citation>
    <scope>NUCLEOTIDE SEQUENCE [LARGE SCALE GENOMIC DNA]</scope>
    <source>
        <strain evidence="2 3">RMG13</strain>
    </source>
</reference>
<feature type="domain" description="NodB homology" evidence="1">
    <location>
        <begin position="26"/>
        <end position="219"/>
    </location>
</feature>
<comment type="caution">
    <text evidence="2">The sequence shown here is derived from an EMBL/GenBank/DDBJ whole genome shotgun (WGS) entry which is preliminary data.</text>
</comment>
<dbReference type="Gene3D" id="3.20.20.370">
    <property type="entry name" value="Glycoside hydrolase/deacetylase"/>
    <property type="match status" value="1"/>
</dbReference>
<dbReference type="PROSITE" id="PS51677">
    <property type="entry name" value="NODB"/>
    <property type="match status" value="1"/>
</dbReference>
<evidence type="ECO:0000313" key="3">
    <source>
        <dbReference type="Proteomes" id="UP001524318"/>
    </source>
</evidence>
<dbReference type="PANTHER" id="PTHR10587">
    <property type="entry name" value="GLYCOSYL TRANSFERASE-RELATED"/>
    <property type="match status" value="1"/>
</dbReference>
<dbReference type="EMBL" id="JANCLV010000003">
    <property type="protein sequence ID" value="MCP8999277.1"/>
    <property type="molecule type" value="Genomic_DNA"/>
</dbReference>
<dbReference type="SUPFAM" id="SSF88713">
    <property type="entry name" value="Glycoside hydrolase/deacetylase"/>
    <property type="match status" value="1"/>
</dbReference>
<evidence type="ECO:0000259" key="1">
    <source>
        <dbReference type="PROSITE" id="PS51677"/>
    </source>
</evidence>